<keyword evidence="3" id="KW-0732">Signal</keyword>
<comment type="similarity">
    <text evidence="2">Belongs to the NlpA lipoprotein family.</text>
</comment>
<organism evidence="7 8">
    <name type="scientific">Enterocloster bolteae (strain ATCC BAA-613 / DSM 15670 / CCUG 46953 / JCM 12243 / WAL 16351)</name>
    <name type="common">Clostridium bolteae</name>
    <dbReference type="NCBI Taxonomy" id="411902"/>
    <lineage>
        <taxon>Bacteria</taxon>
        <taxon>Bacillati</taxon>
        <taxon>Bacillota</taxon>
        <taxon>Clostridia</taxon>
        <taxon>Lachnospirales</taxon>
        <taxon>Lachnospiraceae</taxon>
        <taxon>Enterocloster</taxon>
    </lineage>
</organism>
<accession>A8RHX7</accession>
<evidence type="ECO:0000256" key="5">
    <source>
        <dbReference type="ARBA" id="ARBA00023139"/>
    </source>
</evidence>
<evidence type="ECO:0000313" key="8">
    <source>
        <dbReference type="Proteomes" id="UP000005396"/>
    </source>
</evidence>
<keyword evidence="4" id="KW-0472">Membrane</keyword>
<evidence type="ECO:0000256" key="1">
    <source>
        <dbReference type="ARBA" id="ARBA00004635"/>
    </source>
</evidence>
<dbReference type="EMBL" id="ABCC02000009">
    <property type="protein sequence ID" value="EDP19098.1"/>
    <property type="molecule type" value="Genomic_DNA"/>
</dbReference>
<protein>
    <recommendedName>
        <fullName evidence="9">ABC transporter substrate-binding protein</fullName>
    </recommendedName>
</protein>
<comment type="subcellular location">
    <subcellularLocation>
        <location evidence="1">Membrane</location>
        <topology evidence="1">Lipid-anchor</topology>
    </subcellularLocation>
</comment>
<gene>
    <name evidence="7" type="ORF">CLOBOL_00534</name>
</gene>
<dbReference type="SUPFAM" id="SSF53850">
    <property type="entry name" value="Periplasmic binding protein-like II"/>
    <property type="match status" value="1"/>
</dbReference>
<evidence type="ECO:0008006" key="9">
    <source>
        <dbReference type="Google" id="ProtNLM"/>
    </source>
</evidence>
<comment type="caution">
    <text evidence="7">The sequence shown here is derived from an EMBL/GenBank/DDBJ whole genome shotgun (WGS) entry which is preliminary data.</text>
</comment>
<dbReference type="eggNOG" id="COG1464">
    <property type="taxonomic scope" value="Bacteria"/>
</dbReference>
<reference evidence="7 8" key="1">
    <citation type="submission" date="2007-08" db="EMBL/GenBank/DDBJ databases">
        <authorList>
            <person name="Fulton L."/>
            <person name="Clifton S."/>
            <person name="Fulton B."/>
            <person name="Xu J."/>
            <person name="Minx P."/>
            <person name="Pepin K.H."/>
            <person name="Johnson M."/>
            <person name="Thiruvilangam P."/>
            <person name="Bhonagiri V."/>
            <person name="Nash W.E."/>
            <person name="Mardis E.R."/>
            <person name="Wilson R.K."/>
        </authorList>
    </citation>
    <scope>NUCLEOTIDE SEQUENCE [LARGE SCALE GENOMIC DNA]</scope>
    <source>
        <strain evidence="8">ATCC BAA-613 / DSM 15670 / CCUG 46953 / JCM 12243 / WAL 16351</strain>
    </source>
</reference>
<dbReference type="AlphaFoldDB" id="A8RHX7"/>
<dbReference type="InterPro" id="IPR004872">
    <property type="entry name" value="Lipoprotein_NlpA"/>
</dbReference>
<dbReference type="Pfam" id="PF03180">
    <property type="entry name" value="Lipoprotein_9"/>
    <property type="match status" value="1"/>
</dbReference>
<keyword evidence="6" id="KW-0449">Lipoprotein</keyword>
<evidence type="ECO:0000313" key="7">
    <source>
        <dbReference type="EMBL" id="EDP19098.1"/>
    </source>
</evidence>
<name>A8RHX7_ENTBW</name>
<dbReference type="Gene3D" id="3.40.190.10">
    <property type="entry name" value="Periplasmic binding protein-like II"/>
    <property type="match status" value="2"/>
</dbReference>
<dbReference type="GO" id="GO:0016020">
    <property type="term" value="C:membrane"/>
    <property type="evidence" value="ECO:0007669"/>
    <property type="project" value="UniProtKB-SubCell"/>
</dbReference>
<sequence>MRKDVQPGLMINAVSWRKITGAEPQREEDTIMKKNILGTAVLAAVLVSGALSACSGSPKETAAADTTAATAGTQAADSKEEETTAAEAETTQASAELKEIVVGASPAPHAEILNAAKEVLASKGYELKIVEYTDYVQPNNALDSGDLDANYFQHKPYLDSFNAQNGTKLVSAGAIHYEPFGIYAGKTASLEELPDKATVLVPNDVSNEARALLLLEAQGLIKLKDGVGLEATKNDIVENTKNLDIVELEAAQLPRSISDGDIAVINGNYAIEAGLKVSDALATEDSQSLAATTYGNVVAVREGEESSDATKALVEALTSPEVKQFMEETYEGAVVPLF</sequence>
<proteinExistence type="inferred from homology"/>
<dbReference type="CDD" id="cd13597">
    <property type="entry name" value="PBP2_lipoprotein_Tp32"/>
    <property type="match status" value="1"/>
</dbReference>
<dbReference type="Proteomes" id="UP000005396">
    <property type="component" value="Unassembled WGS sequence"/>
</dbReference>
<evidence type="ECO:0000256" key="3">
    <source>
        <dbReference type="ARBA" id="ARBA00022729"/>
    </source>
</evidence>
<evidence type="ECO:0000256" key="6">
    <source>
        <dbReference type="ARBA" id="ARBA00023288"/>
    </source>
</evidence>
<reference evidence="7 8" key="2">
    <citation type="submission" date="2007-09" db="EMBL/GenBank/DDBJ databases">
        <title>Draft genome sequence of Clostridium bolteae (ATCC BAA-613).</title>
        <authorList>
            <person name="Sudarsanam P."/>
            <person name="Ley R."/>
            <person name="Guruge J."/>
            <person name="Turnbaugh P.J."/>
            <person name="Mahowald M."/>
            <person name="Liep D."/>
            <person name="Gordon J."/>
        </authorList>
    </citation>
    <scope>NUCLEOTIDE SEQUENCE [LARGE SCALE GENOMIC DNA]</scope>
    <source>
        <strain evidence="8">ATCC BAA-613 / DSM 15670 / CCUG 46953 / JCM 12243 / WAL 16351</strain>
    </source>
</reference>
<dbReference type="HOGENOM" id="CLU_067080_0_0_9"/>
<dbReference type="PANTHER" id="PTHR30429">
    <property type="entry name" value="D-METHIONINE-BINDING LIPOPROTEIN METQ"/>
    <property type="match status" value="1"/>
</dbReference>
<evidence type="ECO:0000256" key="2">
    <source>
        <dbReference type="ARBA" id="ARBA00008973"/>
    </source>
</evidence>
<evidence type="ECO:0000256" key="4">
    <source>
        <dbReference type="ARBA" id="ARBA00023136"/>
    </source>
</evidence>
<keyword evidence="5" id="KW-0564">Palmitate</keyword>
<dbReference type="PaxDb" id="411902-CLOBOL_00534"/>
<dbReference type="PANTHER" id="PTHR30429:SF0">
    <property type="entry name" value="METHIONINE-BINDING LIPOPROTEIN METQ"/>
    <property type="match status" value="1"/>
</dbReference>